<dbReference type="AlphaFoldDB" id="A0A1W2M477"/>
<dbReference type="InterPro" id="IPR025325">
    <property type="entry name" value="DUF4231"/>
</dbReference>
<dbReference type="EMBL" id="LQMT02000005">
    <property type="protein sequence ID" value="ONF74499.1"/>
    <property type="molecule type" value="Genomic_DNA"/>
</dbReference>
<protein>
    <recommendedName>
        <fullName evidence="3">DUF4231 domain-containing protein</fullName>
    </recommendedName>
</protein>
<evidence type="ECO:0000313" key="1">
    <source>
        <dbReference type="EMBL" id="ONF74499.1"/>
    </source>
</evidence>
<gene>
    <name evidence="1" type="ORF">AVR91_0203430</name>
</gene>
<proteinExistence type="predicted"/>
<organism evidence="1 2">
    <name type="scientific">Amycolatopsis keratiniphila subsp. keratiniphila</name>
    <dbReference type="NCBI Taxonomy" id="227715"/>
    <lineage>
        <taxon>Bacteria</taxon>
        <taxon>Bacillati</taxon>
        <taxon>Actinomycetota</taxon>
        <taxon>Actinomycetes</taxon>
        <taxon>Pseudonocardiales</taxon>
        <taxon>Pseudonocardiaceae</taxon>
        <taxon>Amycolatopsis</taxon>
        <taxon>Amycolatopsis japonica group</taxon>
    </lineage>
</organism>
<sequence>MPRTDGLDHFRGSSRKDGQELPAMVMNRIAWYQAAGRRNRKRYALTEITAVLAAAAVPVTTTARLDGTVIAALGAIVLVATGVRTTFQIHENWIEDNRMRYDIEREAALFLVDAPPYQGPDAARDLVVRIELFAHGSGHRWLARRTRIREQEETAGVQPPALGQ</sequence>
<evidence type="ECO:0000313" key="2">
    <source>
        <dbReference type="Proteomes" id="UP000076660"/>
    </source>
</evidence>
<reference evidence="1 2" key="1">
    <citation type="submission" date="2016-12" db="EMBL/GenBank/DDBJ databases">
        <title>Amycolatopsis keratiniphila subsp. keratiniphila genome sequencing and assembly.</title>
        <authorList>
            <person name="Mayilraj S."/>
            <person name="Kaur N."/>
        </authorList>
    </citation>
    <scope>NUCLEOTIDE SEQUENCE [LARGE SCALE GENOMIC DNA]</scope>
    <source>
        <strain evidence="1 2">DSM 44409</strain>
    </source>
</reference>
<name>A0A1W2M477_9PSEU</name>
<dbReference type="Pfam" id="PF14015">
    <property type="entry name" value="DUF4231"/>
    <property type="match status" value="1"/>
</dbReference>
<evidence type="ECO:0008006" key="3">
    <source>
        <dbReference type="Google" id="ProtNLM"/>
    </source>
</evidence>
<accession>A0A1W2M477</accession>
<dbReference type="Proteomes" id="UP000076660">
    <property type="component" value="Unassembled WGS sequence"/>
</dbReference>
<comment type="caution">
    <text evidence="1">The sequence shown here is derived from an EMBL/GenBank/DDBJ whole genome shotgun (WGS) entry which is preliminary data.</text>
</comment>
<dbReference type="NCBIfam" id="NF033634">
    <property type="entry name" value="SLATT_1"/>
    <property type="match status" value="1"/>
</dbReference>